<evidence type="ECO:0000313" key="1">
    <source>
        <dbReference type="EMBL" id="KAF6232229.1"/>
    </source>
</evidence>
<dbReference type="EMBL" id="JACCJC010000050">
    <property type="protein sequence ID" value="KAF6232229.1"/>
    <property type="molecule type" value="Genomic_DNA"/>
</dbReference>
<dbReference type="GeneID" id="59291263"/>
<keyword evidence="2" id="KW-1185">Reference proteome</keyword>
<evidence type="ECO:0000313" key="2">
    <source>
        <dbReference type="Proteomes" id="UP000578531"/>
    </source>
</evidence>
<comment type="caution">
    <text evidence="1">The sequence shown here is derived from an EMBL/GenBank/DDBJ whole genome shotgun (WGS) entry which is preliminary data.</text>
</comment>
<dbReference type="AlphaFoldDB" id="A0A8H6FPB9"/>
<dbReference type="Proteomes" id="UP000578531">
    <property type="component" value="Unassembled WGS sequence"/>
</dbReference>
<reference evidence="1 2" key="1">
    <citation type="journal article" date="2020" name="Genomics">
        <title>Complete, high-quality genomes from long-read metagenomic sequencing of two wolf lichen thalli reveals enigmatic genome architecture.</title>
        <authorList>
            <person name="McKenzie S.K."/>
            <person name="Walston R.F."/>
            <person name="Allen J.L."/>
        </authorList>
    </citation>
    <scope>NUCLEOTIDE SEQUENCE [LARGE SCALE GENOMIC DNA]</scope>
    <source>
        <strain evidence="1">WasteWater2</strain>
    </source>
</reference>
<gene>
    <name evidence="1" type="ORF">HO173_009612</name>
</gene>
<name>A0A8H6FPB9_9LECA</name>
<sequence>MVETSRHHALEVVENWSQWMKEKPYFESAQEKWKLRDQDETTMLNLAKALPRLPITTDVLRHQVWGKMQLEISRPKLLGMEDVLTGSNVAIVELQGAELNSLRDQNV</sequence>
<proteinExistence type="predicted"/>
<dbReference type="RefSeq" id="XP_037161658.1">
    <property type="nucleotide sequence ID" value="XM_037311502.1"/>
</dbReference>
<protein>
    <submittedName>
        <fullName evidence="1">Uncharacterized protein</fullName>
    </submittedName>
</protein>
<organism evidence="1 2">
    <name type="scientific">Letharia columbiana</name>
    <dbReference type="NCBI Taxonomy" id="112416"/>
    <lineage>
        <taxon>Eukaryota</taxon>
        <taxon>Fungi</taxon>
        <taxon>Dikarya</taxon>
        <taxon>Ascomycota</taxon>
        <taxon>Pezizomycotina</taxon>
        <taxon>Lecanoromycetes</taxon>
        <taxon>OSLEUM clade</taxon>
        <taxon>Lecanoromycetidae</taxon>
        <taxon>Lecanorales</taxon>
        <taxon>Lecanorineae</taxon>
        <taxon>Parmeliaceae</taxon>
        <taxon>Letharia</taxon>
    </lineage>
</organism>
<accession>A0A8H6FPB9</accession>